<organism evidence="1 2">
    <name type="scientific">Nonomuraea purpurea</name>
    <dbReference type="NCBI Taxonomy" id="1849276"/>
    <lineage>
        <taxon>Bacteria</taxon>
        <taxon>Bacillati</taxon>
        <taxon>Actinomycetota</taxon>
        <taxon>Actinomycetes</taxon>
        <taxon>Streptosporangiales</taxon>
        <taxon>Streptosporangiaceae</taxon>
        <taxon>Nonomuraea</taxon>
    </lineage>
</organism>
<accession>A0ABV8GIS7</accession>
<evidence type="ECO:0008006" key="3">
    <source>
        <dbReference type="Google" id="ProtNLM"/>
    </source>
</evidence>
<keyword evidence="2" id="KW-1185">Reference proteome</keyword>
<reference evidence="2" key="1">
    <citation type="journal article" date="2019" name="Int. J. Syst. Evol. Microbiol.">
        <title>The Global Catalogue of Microorganisms (GCM) 10K type strain sequencing project: providing services to taxonomists for standard genome sequencing and annotation.</title>
        <authorList>
            <consortium name="The Broad Institute Genomics Platform"/>
            <consortium name="The Broad Institute Genome Sequencing Center for Infectious Disease"/>
            <person name="Wu L."/>
            <person name="Ma J."/>
        </authorList>
    </citation>
    <scope>NUCLEOTIDE SEQUENCE [LARGE SCALE GENOMIC DNA]</scope>
    <source>
        <strain evidence="2">TBRC 1276</strain>
    </source>
</reference>
<evidence type="ECO:0000313" key="2">
    <source>
        <dbReference type="Proteomes" id="UP001595851"/>
    </source>
</evidence>
<dbReference type="EMBL" id="JBHSBI010000030">
    <property type="protein sequence ID" value="MFC4013848.1"/>
    <property type="molecule type" value="Genomic_DNA"/>
</dbReference>
<gene>
    <name evidence="1" type="ORF">ACFOY2_41940</name>
</gene>
<name>A0ABV8GIS7_9ACTN</name>
<sequence length="441" mass="47056">MQFSVLGPVRTGEAQAGVRGLVGRVTEQEGLIRSDPRERVESLTGTARAEQLAGSGAAARATRAEAARAAVAADDVLRAARAITSVTPAMVWSDHDHEETDEELVTLIRHTLERLPADEPALRARLLSTLAAESAVTLDPLGAIDAAEEAIAIARRLGDDELLALSLAAASLANRRPDRFGRLLELGRELDRLGAGRGMPGVHALGLLVRSACLFAHGRLDSAMTLVEEVELLTRTYELSDVAALPPLAKIGRRLAQGDEAGAEAALRAIVVAPDLSRRPRAAMFGLLCLRYAQGRFGEVEEHARRAGRSNPAMGQVLMAHVLLGQGRWDAAAALLLDPPEPRLDALWLCNKGMRADGVVALGLREAAGPLYEELLPYAERTCGGETGMFPIGPVAARLARLAELLGRPSAEHWRGSLEVAELARAPRWIAEAHTGLERAC</sequence>
<protein>
    <recommendedName>
        <fullName evidence="3">Tetratricopeptide repeat protein</fullName>
    </recommendedName>
</protein>
<comment type="caution">
    <text evidence="1">The sequence shown here is derived from an EMBL/GenBank/DDBJ whole genome shotgun (WGS) entry which is preliminary data.</text>
</comment>
<dbReference type="InterPro" id="IPR011990">
    <property type="entry name" value="TPR-like_helical_dom_sf"/>
</dbReference>
<dbReference type="Gene3D" id="1.25.40.10">
    <property type="entry name" value="Tetratricopeptide repeat domain"/>
    <property type="match status" value="1"/>
</dbReference>
<evidence type="ECO:0000313" key="1">
    <source>
        <dbReference type="EMBL" id="MFC4013848.1"/>
    </source>
</evidence>
<dbReference type="RefSeq" id="WP_379533702.1">
    <property type="nucleotide sequence ID" value="NZ_JBHSBI010000030.1"/>
</dbReference>
<proteinExistence type="predicted"/>
<dbReference type="Proteomes" id="UP001595851">
    <property type="component" value="Unassembled WGS sequence"/>
</dbReference>